<evidence type="ECO:0000313" key="2">
    <source>
        <dbReference type="Proteomes" id="UP000596977"/>
    </source>
</evidence>
<dbReference type="EMBL" id="BMKB01000001">
    <property type="protein sequence ID" value="GGA35264.1"/>
    <property type="molecule type" value="Genomic_DNA"/>
</dbReference>
<dbReference type="Proteomes" id="UP000596977">
    <property type="component" value="Unassembled WGS sequence"/>
</dbReference>
<dbReference type="AlphaFoldDB" id="A0A916R705"/>
<dbReference type="RefSeq" id="WP_127072494.1">
    <property type="nucleotide sequence ID" value="NZ_BMKB01000001.1"/>
</dbReference>
<accession>A0A916R705</accession>
<dbReference type="OrthoDB" id="7948219at2"/>
<gene>
    <name evidence="1" type="ORF">GCM10011499_00710</name>
</gene>
<comment type="caution">
    <text evidence="1">The sequence shown here is derived from an EMBL/GenBank/DDBJ whole genome shotgun (WGS) entry which is preliminary data.</text>
</comment>
<proteinExistence type="predicted"/>
<protein>
    <submittedName>
        <fullName evidence="1">Uncharacterized protein</fullName>
    </submittedName>
</protein>
<organism evidence="1 2">
    <name type="scientific">Pelagibacterium lentulum</name>
    <dbReference type="NCBI Taxonomy" id="2029865"/>
    <lineage>
        <taxon>Bacteria</taxon>
        <taxon>Pseudomonadati</taxon>
        <taxon>Pseudomonadota</taxon>
        <taxon>Alphaproteobacteria</taxon>
        <taxon>Hyphomicrobiales</taxon>
        <taxon>Devosiaceae</taxon>
        <taxon>Pelagibacterium</taxon>
    </lineage>
</organism>
<reference evidence="1 2" key="1">
    <citation type="journal article" date="2014" name="Int. J. Syst. Evol. Microbiol.">
        <title>Complete genome sequence of Corynebacterium casei LMG S-19264T (=DSM 44701T), isolated from a smear-ripened cheese.</title>
        <authorList>
            <consortium name="US DOE Joint Genome Institute (JGI-PGF)"/>
            <person name="Walter F."/>
            <person name="Albersmeier A."/>
            <person name="Kalinowski J."/>
            <person name="Ruckert C."/>
        </authorList>
    </citation>
    <scope>NUCLEOTIDE SEQUENCE [LARGE SCALE GENOMIC DNA]</scope>
    <source>
        <strain evidence="1 2">CGMCC 1.15896</strain>
    </source>
</reference>
<evidence type="ECO:0000313" key="1">
    <source>
        <dbReference type="EMBL" id="GGA35264.1"/>
    </source>
</evidence>
<sequence length="112" mass="12084">MSGRNDIASFGLAAGIMWIGRSGRRYVLQRVLEEGHVLVEGALYALVNGNAIAWAGTAQNLIEDQASRARFRRAAGEGAVLFSLPAPDEELACMTLVWDLEGTRRNPGRNAA</sequence>
<keyword evidence="2" id="KW-1185">Reference proteome</keyword>
<name>A0A916R705_9HYPH</name>